<reference evidence="1 2" key="2">
    <citation type="submission" date="2018-04" db="EMBL/GenBank/DDBJ databases">
        <title>OglaRS2 (Oryza glaberrima Reference Sequence Version 2).</title>
        <authorList>
            <person name="Zhang J."/>
            <person name="Kudrna D."/>
            <person name="Lee S."/>
            <person name="Talag J."/>
            <person name="Rajasekar S."/>
            <person name="Wing R.A."/>
        </authorList>
    </citation>
    <scope>NUCLEOTIDE SEQUENCE [LARGE SCALE GENOMIC DNA]</scope>
    <source>
        <strain evidence="1 2">cv. IRGC 96717</strain>
    </source>
</reference>
<proteinExistence type="predicted"/>
<organism evidence="1 2">
    <name type="scientific">Oryza glaberrima</name>
    <name type="common">African rice</name>
    <dbReference type="NCBI Taxonomy" id="4538"/>
    <lineage>
        <taxon>Eukaryota</taxon>
        <taxon>Viridiplantae</taxon>
        <taxon>Streptophyta</taxon>
        <taxon>Embryophyta</taxon>
        <taxon>Tracheophyta</taxon>
        <taxon>Spermatophyta</taxon>
        <taxon>Magnoliopsida</taxon>
        <taxon>Liliopsida</taxon>
        <taxon>Poales</taxon>
        <taxon>Poaceae</taxon>
        <taxon>BOP clade</taxon>
        <taxon>Oryzoideae</taxon>
        <taxon>Oryzeae</taxon>
        <taxon>Oryzinae</taxon>
        <taxon>Oryza</taxon>
    </lineage>
</organism>
<sequence length="98" mass="10939">MLMAGGWQWRRRFLAKSAQFPASEGIAHVSHYDSMQHAAFRETAKRCGLRRETAKTGWGSTVKLGAFESGGGTQCCGRRNTDVGRGEYRQTINRNTDD</sequence>
<evidence type="ECO:0000313" key="2">
    <source>
        <dbReference type="Proteomes" id="UP000007306"/>
    </source>
</evidence>
<dbReference type="EnsemblPlants" id="ORGLA06G0146900.1">
    <property type="protein sequence ID" value="ORGLA06G0146900.1"/>
    <property type="gene ID" value="ORGLA06G0146900"/>
</dbReference>
<evidence type="ECO:0000313" key="1">
    <source>
        <dbReference type="EnsemblPlants" id="ORGLA06G0146900.1"/>
    </source>
</evidence>
<keyword evidence="2" id="KW-1185">Reference proteome</keyword>
<accession>I1Q2V6</accession>
<dbReference type="Gramene" id="ORGLA06G0146900.1">
    <property type="protein sequence ID" value="ORGLA06G0146900.1"/>
    <property type="gene ID" value="ORGLA06G0146900"/>
</dbReference>
<dbReference type="HOGENOM" id="CLU_2350511_0_0_1"/>
<dbReference type="AlphaFoldDB" id="I1Q2V6"/>
<dbReference type="Proteomes" id="UP000007306">
    <property type="component" value="Chromosome 6"/>
</dbReference>
<protein>
    <submittedName>
        <fullName evidence="1">Uncharacterized protein</fullName>
    </submittedName>
</protein>
<dbReference type="OMA" id="IAHVSHY"/>
<reference evidence="1" key="1">
    <citation type="submission" date="2015-06" db="UniProtKB">
        <authorList>
            <consortium name="EnsemblPlants"/>
        </authorList>
    </citation>
    <scope>IDENTIFICATION</scope>
</reference>
<name>I1Q2V6_ORYGL</name>